<name>A0A1S4CHG3_TOBAC</name>
<reference evidence="2" key="2">
    <citation type="submission" date="2025-08" db="UniProtKB">
        <authorList>
            <consortium name="RefSeq"/>
        </authorList>
    </citation>
    <scope>IDENTIFICATION</scope>
    <source>
        <tissue evidence="2">Leaf</tissue>
    </source>
</reference>
<dbReference type="InterPro" id="IPR026960">
    <property type="entry name" value="RVT-Znf"/>
</dbReference>
<organism evidence="1 2">
    <name type="scientific">Nicotiana tabacum</name>
    <name type="common">Common tobacco</name>
    <dbReference type="NCBI Taxonomy" id="4097"/>
    <lineage>
        <taxon>Eukaryota</taxon>
        <taxon>Viridiplantae</taxon>
        <taxon>Streptophyta</taxon>
        <taxon>Embryophyta</taxon>
        <taxon>Tracheophyta</taxon>
        <taxon>Spermatophyta</taxon>
        <taxon>Magnoliopsida</taxon>
        <taxon>eudicotyledons</taxon>
        <taxon>Gunneridae</taxon>
        <taxon>Pentapetalae</taxon>
        <taxon>asterids</taxon>
        <taxon>lamiids</taxon>
        <taxon>Solanales</taxon>
        <taxon>Solanaceae</taxon>
        <taxon>Nicotianoideae</taxon>
        <taxon>Nicotianeae</taxon>
        <taxon>Nicotiana</taxon>
    </lineage>
</organism>
<dbReference type="PANTHER" id="PTHR33116:SF66">
    <property type="entry name" value="REVERSE TRANSCRIPTASE ZINC-BINDING DOMAIN-CONTAINING PROTEIN"/>
    <property type="match status" value="1"/>
</dbReference>
<dbReference type="OMA" id="IWSERNT"/>
<dbReference type="PaxDb" id="4097-A0A1S4CHG3"/>
<keyword evidence="1" id="KW-1185">Reference proteome</keyword>
<dbReference type="RefSeq" id="XP_016500436.2">
    <property type="nucleotide sequence ID" value="XM_016644950.2"/>
</dbReference>
<dbReference type="Pfam" id="PF13966">
    <property type="entry name" value="zf-RVT"/>
    <property type="match status" value="1"/>
</dbReference>
<gene>
    <name evidence="2" type="primary">LOC107818881</name>
</gene>
<dbReference type="GeneID" id="107818881"/>
<accession>A0A1S4CHG3</accession>
<proteinExistence type="predicted"/>
<evidence type="ECO:0000313" key="2">
    <source>
        <dbReference type="RefSeq" id="XP_016500436.2"/>
    </source>
</evidence>
<dbReference type="AlphaFoldDB" id="A0A1S4CHG3"/>
<sequence>MTQSGNPLDDLKACEERGKFSIKKAYQTFMPQLQKVSWKRLVLAKGIVPRHHFILWLTMHKKLSTVDRLHKWGIQVEQECVLCNTIAVETLEHLFFGCGYSKFIWSTLLHWLGERRPIRNWEEEIEWAARRTNNSRARAGIIGFLFAASVYQIWSERNGRRFNNQQRESRQLIKEIILQLHAYGQRQSKWRQQLYCLNSYPV</sequence>
<dbReference type="RefSeq" id="XP_016500436.1">
    <property type="nucleotide sequence ID" value="XM_016644950.1"/>
</dbReference>
<protein>
    <submittedName>
        <fullName evidence="2">Uncharacterized protein LOC107818881</fullName>
    </submittedName>
</protein>
<dbReference type="PANTHER" id="PTHR33116">
    <property type="entry name" value="REVERSE TRANSCRIPTASE ZINC-BINDING DOMAIN-CONTAINING PROTEIN-RELATED-RELATED"/>
    <property type="match status" value="1"/>
</dbReference>
<reference evidence="1" key="1">
    <citation type="journal article" date="2014" name="Nat. Commun.">
        <title>The tobacco genome sequence and its comparison with those of tomato and potato.</title>
        <authorList>
            <person name="Sierro N."/>
            <person name="Battey J.N."/>
            <person name="Ouadi S."/>
            <person name="Bakaher N."/>
            <person name="Bovet L."/>
            <person name="Willig A."/>
            <person name="Goepfert S."/>
            <person name="Peitsch M.C."/>
            <person name="Ivanov N.V."/>
        </authorList>
    </citation>
    <scope>NUCLEOTIDE SEQUENCE [LARGE SCALE GENOMIC DNA]</scope>
</reference>
<evidence type="ECO:0000313" key="1">
    <source>
        <dbReference type="Proteomes" id="UP000790787"/>
    </source>
</evidence>
<dbReference type="OrthoDB" id="1622315at2759"/>
<dbReference type="Proteomes" id="UP000790787">
    <property type="component" value="Chromosome 14"/>
</dbReference>
<dbReference type="KEGG" id="nta:107818881"/>